<dbReference type="PROSITE" id="PS00518">
    <property type="entry name" value="ZF_RING_1"/>
    <property type="match status" value="1"/>
</dbReference>
<dbReference type="PROSITE" id="PS50082">
    <property type="entry name" value="WD_REPEATS_2"/>
    <property type="match status" value="4"/>
</dbReference>
<protein>
    <recommendedName>
        <fullName evidence="13">E3 ubiquitin-protein ligase TRAF7</fullName>
    </recommendedName>
</protein>
<dbReference type="PROSITE" id="PS00678">
    <property type="entry name" value="WD_REPEATS_1"/>
    <property type="match status" value="1"/>
</dbReference>
<keyword evidence="2 6" id="KW-0479">Metal-binding</keyword>
<dbReference type="SUPFAM" id="SSF50978">
    <property type="entry name" value="WD40 repeat-like"/>
    <property type="match status" value="1"/>
</dbReference>
<dbReference type="Pfam" id="PF13445">
    <property type="entry name" value="zf-RING_UBOX"/>
    <property type="match status" value="1"/>
</dbReference>
<name>A0AAN8Q6B0_PATCE</name>
<organism evidence="11 12">
    <name type="scientific">Patella caerulea</name>
    <name type="common">Rayed Mediterranean limpet</name>
    <dbReference type="NCBI Taxonomy" id="87958"/>
    <lineage>
        <taxon>Eukaryota</taxon>
        <taxon>Metazoa</taxon>
        <taxon>Spiralia</taxon>
        <taxon>Lophotrochozoa</taxon>
        <taxon>Mollusca</taxon>
        <taxon>Gastropoda</taxon>
        <taxon>Patellogastropoda</taxon>
        <taxon>Patelloidea</taxon>
        <taxon>Patellidae</taxon>
        <taxon>Patella</taxon>
    </lineage>
</organism>
<dbReference type="GO" id="GO:0005730">
    <property type="term" value="C:nucleolus"/>
    <property type="evidence" value="ECO:0007669"/>
    <property type="project" value="TreeGrafter"/>
</dbReference>
<evidence type="ECO:0000256" key="6">
    <source>
        <dbReference type="PROSITE-ProRule" id="PRU00207"/>
    </source>
</evidence>
<evidence type="ECO:0008006" key="13">
    <source>
        <dbReference type="Google" id="ProtNLM"/>
    </source>
</evidence>
<dbReference type="Gene3D" id="2.130.10.10">
    <property type="entry name" value="YVTN repeat-like/Quinoprotein amine dehydrogenase"/>
    <property type="match status" value="2"/>
</dbReference>
<accession>A0AAN8Q6B0</accession>
<dbReference type="InterPro" id="IPR017907">
    <property type="entry name" value="Znf_RING_CS"/>
</dbReference>
<keyword evidence="12" id="KW-1185">Reference proteome</keyword>
<dbReference type="InterPro" id="IPR036322">
    <property type="entry name" value="WD40_repeat_dom_sf"/>
</dbReference>
<evidence type="ECO:0000256" key="4">
    <source>
        <dbReference type="ARBA" id="ARBA00022771"/>
    </source>
</evidence>
<dbReference type="EMBL" id="JAZGQO010000003">
    <property type="protein sequence ID" value="KAK6188948.1"/>
    <property type="molecule type" value="Genomic_DNA"/>
</dbReference>
<feature type="compositionally biased region" description="Basic and acidic residues" evidence="8">
    <location>
        <begin position="1"/>
        <end position="12"/>
    </location>
</feature>
<dbReference type="PROSITE" id="PS50089">
    <property type="entry name" value="ZF_RING_2"/>
    <property type="match status" value="1"/>
</dbReference>
<dbReference type="InterPro" id="IPR020472">
    <property type="entry name" value="WD40_PAC1"/>
</dbReference>
<evidence type="ECO:0000259" key="10">
    <source>
        <dbReference type="PROSITE" id="PS50145"/>
    </source>
</evidence>
<dbReference type="GO" id="GO:0008270">
    <property type="term" value="F:zinc ion binding"/>
    <property type="evidence" value="ECO:0007669"/>
    <property type="project" value="UniProtKB-KW"/>
</dbReference>
<evidence type="ECO:0000256" key="8">
    <source>
        <dbReference type="SAM" id="MobiDB-lite"/>
    </source>
</evidence>
<dbReference type="PANTHER" id="PTHR19848">
    <property type="entry name" value="WD40 REPEAT PROTEIN"/>
    <property type="match status" value="1"/>
</dbReference>
<evidence type="ECO:0000313" key="12">
    <source>
        <dbReference type="Proteomes" id="UP001347796"/>
    </source>
</evidence>
<feature type="domain" description="RING-type" evidence="9">
    <location>
        <begin position="149"/>
        <end position="185"/>
    </location>
</feature>
<dbReference type="PROSITE" id="PS50294">
    <property type="entry name" value="WD_REPEATS_REGION"/>
    <property type="match status" value="2"/>
</dbReference>
<sequence>MSLPDRDRDRNFHMQVDSLPLPPSGSPLRNPSLPTAIPPPPPYHVVETTFGTSNFPPVTTIKHNEDSDGEYYNYLSSNASTPPGTLAKRVTNGLADHNHLPKISSLLQIPSPVTQRHNSVSSNRSSLVPDNKEDLVLVFVDPPNKTLLCKLCNKIFRDPVIVSCGHTYCRGCVQLNTESLCPVDNEKLSIVVANIAVFEQTGELLIHCRYGCHLSEDGETYKLDEALCPVTMKMLNRNEHENNCDYKPVECPNRAGCPKLLKKDLEDHLRSCNNVRCSNKKYGCDFVGTQEELEDHLKHCKYESMKEFLQRSDEKMSDMQLTVLQKDQEIEFLRSMLGKLAERLEMLEKSVDIKLELVEHNQSKIMNEVMDNRREYGTLADQLALMNNRLDLGATAGAYDPISIFKCKGTCVGHQGPVWCLCAMGDHLYSGSSDKTVKVWDTSANFQCVKTLEGHTGIVLALCTHGKKLFSGSQDCNILVWDTDSFETIKCIQAHDNPVCTLTTARNMVFSGSLKVIRVWDVYTYEMKHEITGLNHWVRALSATAEYLFSGSYQTIKIWDLTTLECVRMLETSGGSVYSIAITHHHILCGTYENCINVWELSSYKQTTTLMGHSGTIYALAALHTASGTKVFSASYDRSLRVWSMDNLICTQTLVRHTGSVACLAVSRGRIFSGAVDSTVKVWQ</sequence>
<dbReference type="InterPro" id="IPR001841">
    <property type="entry name" value="Znf_RING"/>
</dbReference>
<dbReference type="SUPFAM" id="SSF49599">
    <property type="entry name" value="TRAF domain-like"/>
    <property type="match status" value="2"/>
</dbReference>
<dbReference type="Proteomes" id="UP001347796">
    <property type="component" value="Unassembled WGS sequence"/>
</dbReference>
<proteinExistence type="predicted"/>
<dbReference type="InterPro" id="IPR013083">
    <property type="entry name" value="Znf_RING/FYVE/PHD"/>
</dbReference>
<evidence type="ECO:0000259" key="9">
    <source>
        <dbReference type="PROSITE" id="PS50089"/>
    </source>
</evidence>
<dbReference type="PROSITE" id="PS50145">
    <property type="entry name" value="ZF_TRAF"/>
    <property type="match status" value="1"/>
</dbReference>
<evidence type="ECO:0000256" key="2">
    <source>
        <dbReference type="ARBA" id="ARBA00022723"/>
    </source>
</evidence>
<reference evidence="11 12" key="1">
    <citation type="submission" date="2024-01" db="EMBL/GenBank/DDBJ databases">
        <title>The genome of the rayed Mediterranean limpet Patella caerulea (Linnaeus, 1758).</title>
        <authorList>
            <person name="Anh-Thu Weber A."/>
            <person name="Halstead-Nussloch G."/>
        </authorList>
    </citation>
    <scope>NUCLEOTIDE SEQUENCE [LARGE SCALE GENOMIC DNA]</scope>
    <source>
        <strain evidence="11">AATW-2023a</strain>
        <tissue evidence="11">Whole specimen</tissue>
    </source>
</reference>
<feature type="repeat" description="WD" evidence="7">
    <location>
        <begin position="610"/>
        <end position="653"/>
    </location>
</feature>
<evidence type="ECO:0000313" key="11">
    <source>
        <dbReference type="EMBL" id="KAK6188948.1"/>
    </source>
</evidence>
<dbReference type="GO" id="GO:0007219">
    <property type="term" value="P:Notch signaling pathway"/>
    <property type="evidence" value="ECO:0007669"/>
    <property type="project" value="TreeGrafter"/>
</dbReference>
<feature type="repeat" description="WD" evidence="7">
    <location>
        <begin position="654"/>
        <end position="684"/>
    </location>
</feature>
<feature type="zinc finger region" description="TRAF-type" evidence="6">
    <location>
        <begin position="240"/>
        <end position="310"/>
    </location>
</feature>
<evidence type="ECO:0000256" key="5">
    <source>
        <dbReference type="ARBA" id="ARBA00022833"/>
    </source>
</evidence>
<keyword evidence="4 6" id="KW-0863">Zinc-finger</keyword>
<feature type="repeat" description="WD" evidence="7">
    <location>
        <begin position="411"/>
        <end position="441"/>
    </location>
</feature>
<dbReference type="SMART" id="SM00184">
    <property type="entry name" value="RING"/>
    <property type="match status" value="1"/>
</dbReference>
<dbReference type="InterPro" id="IPR015943">
    <property type="entry name" value="WD40/YVTN_repeat-like_dom_sf"/>
</dbReference>
<dbReference type="SMART" id="SM00320">
    <property type="entry name" value="WD40"/>
    <property type="match status" value="7"/>
</dbReference>
<dbReference type="InterPro" id="IPR001293">
    <property type="entry name" value="Znf_TRAF"/>
</dbReference>
<dbReference type="GO" id="GO:0000027">
    <property type="term" value="P:ribosomal large subunit assembly"/>
    <property type="evidence" value="ECO:0007669"/>
    <property type="project" value="TreeGrafter"/>
</dbReference>
<dbReference type="Pfam" id="PF00400">
    <property type="entry name" value="WD40"/>
    <property type="match status" value="5"/>
</dbReference>
<gene>
    <name evidence="11" type="ORF">SNE40_005019</name>
</gene>
<dbReference type="PANTHER" id="PTHR19848:SF6">
    <property type="entry name" value="E3 UBIQUITIN-PROTEIN LIGASE TRAF7"/>
    <property type="match status" value="1"/>
</dbReference>
<comment type="caution">
    <text evidence="11">The sequence shown here is derived from an EMBL/GenBank/DDBJ whole genome shotgun (WGS) entry which is preliminary data.</text>
</comment>
<feature type="domain" description="TRAF-type" evidence="10">
    <location>
        <begin position="240"/>
        <end position="310"/>
    </location>
</feature>
<dbReference type="SUPFAM" id="SSF57850">
    <property type="entry name" value="RING/U-box"/>
    <property type="match status" value="1"/>
</dbReference>
<feature type="compositionally biased region" description="Low complexity" evidence="8">
    <location>
        <begin position="26"/>
        <end position="35"/>
    </location>
</feature>
<feature type="region of interest" description="Disordered" evidence="8">
    <location>
        <begin position="1"/>
        <end position="35"/>
    </location>
</feature>
<dbReference type="InterPro" id="IPR001680">
    <property type="entry name" value="WD40_rpt"/>
</dbReference>
<evidence type="ECO:0000256" key="1">
    <source>
        <dbReference type="ARBA" id="ARBA00022574"/>
    </source>
</evidence>
<keyword evidence="5 6" id="KW-0862">Zinc</keyword>
<dbReference type="Gene3D" id="3.30.40.10">
    <property type="entry name" value="Zinc/RING finger domain, C3HC4 (zinc finger)"/>
    <property type="match status" value="2"/>
</dbReference>
<keyword evidence="3" id="KW-0677">Repeat</keyword>
<dbReference type="PRINTS" id="PR00320">
    <property type="entry name" value="GPROTEINBRPT"/>
</dbReference>
<dbReference type="InterPro" id="IPR019775">
    <property type="entry name" value="WD40_repeat_CS"/>
</dbReference>
<dbReference type="Pfam" id="PF02176">
    <property type="entry name" value="zf-TRAF"/>
    <property type="match status" value="1"/>
</dbReference>
<dbReference type="InterPro" id="IPR027370">
    <property type="entry name" value="Znf-RING_euk"/>
</dbReference>
<keyword evidence="1 7" id="KW-0853">WD repeat</keyword>
<evidence type="ECO:0000256" key="3">
    <source>
        <dbReference type="ARBA" id="ARBA00022737"/>
    </source>
</evidence>
<feature type="repeat" description="WD" evidence="7">
    <location>
        <begin position="452"/>
        <end position="491"/>
    </location>
</feature>
<dbReference type="CDD" id="cd00200">
    <property type="entry name" value="WD40"/>
    <property type="match status" value="1"/>
</dbReference>
<evidence type="ECO:0000256" key="7">
    <source>
        <dbReference type="PROSITE-ProRule" id="PRU00221"/>
    </source>
</evidence>
<dbReference type="AlphaFoldDB" id="A0AAN8Q6B0"/>